<gene>
    <name evidence="3" type="ORF">CARUB_v10028567mg</name>
</gene>
<organism evidence="3 4">
    <name type="scientific">Capsella rubella</name>
    <dbReference type="NCBI Taxonomy" id="81985"/>
    <lineage>
        <taxon>Eukaryota</taxon>
        <taxon>Viridiplantae</taxon>
        <taxon>Streptophyta</taxon>
        <taxon>Embryophyta</taxon>
        <taxon>Tracheophyta</taxon>
        <taxon>Spermatophyta</taxon>
        <taxon>Magnoliopsida</taxon>
        <taxon>eudicotyledons</taxon>
        <taxon>Gunneridae</taxon>
        <taxon>Pentapetalae</taxon>
        <taxon>rosids</taxon>
        <taxon>malvids</taxon>
        <taxon>Brassicales</taxon>
        <taxon>Brassicaceae</taxon>
        <taxon>Camelineae</taxon>
        <taxon>Capsella</taxon>
    </lineage>
</organism>
<keyword evidence="2" id="KW-0812">Transmembrane</keyword>
<name>R0F1L6_9BRAS</name>
<feature type="transmembrane region" description="Helical" evidence="2">
    <location>
        <begin position="47"/>
        <end position="64"/>
    </location>
</feature>
<feature type="compositionally biased region" description="Acidic residues" evidence="1">
    <location>
        <begin position="73"/>
        <end position="87"/>
    </location>
</feature>
<dbReference type="Proteomes" id="UP000029121">
    <property type="component" value="Unassembled WGS sequence"/>
</dbReference>
<feature type="region of interest" description="Disordered" evidence="1">
    <location>
        <begin position="69"/>
        <end position="92"/>
    </location>
</feature>
<dbReference type="OrthoDB" id="776916at2759"/>
<evidence type="ECO:0000256" key="2">
    <source>
        <dbReference type="SAM" id="Phobius"/>
    </source>
</evidence>
<evidence type="ECO:0000313" key="4">
    <source>
        <dbReference type="Proteomes" id="UP000029121"/>
    </source>
</evidence>
<dbReference type="STRING" id="81985.R0F1L6"/>
<dbReference type="AlphaFoldDB" id="R0F1L6"/>
<feature type="transmembrane region" description="Helical" evidence="2">
    <location>
        <begin position="6"/>
        <end position="26"/>
    </location>
</feature>
<keyword evidence="2" id="KW-1133">Transmembrane helix</keyword>
<dbReference type="KEGG" id="crb:17874982"/>
<protein>
    <recommendedName>
        <fullName evidence="5">Methyltransferase-related protein</fullName>
    </recommendedName>
</protein>
<feature type="non-terminal residue" evidence="3">
    <location>
        <position position="1"/>
    </location>
</feature>
<accession>R0F1L6</accession>
<evidence type="ECO:0008006" key="5">
    <source>
        <dbReference type="Google" id="ProtNLM"/>
    </source>
</evidence>
<evidence type="ECO:0000256" key="1">
    <source>
        <dbReference type="SAM" id="MobiDB-lite"/>
    </source>
</evidence>
<dbReference type="PANTHER" id="PTHR34132:SF4">
    <property type="entry name" value="EXPRESSED PROTEIN"/>
    <property type="match status" value="1"/>
</dbReference>
<keyword evidence="2" id="KW-0472">Membrane</keyword>
<dbReference type="PANTHER" id="PTHR34132">
    <property type="entry name" value="EMB|CAB87627.1-RELATED"/>
    <property type="match status" value="1"/>
</dbReference>
<proteinExistence type="predicted"/>
<evidence type="ECO:0000313" key="3">
    <source>
        <dbReference type="EMBL" id="EOA15181.1"/>
    </source>
</evidence>
<dbReference type="eggNOG" id="ENOG502S7A8">
    <property type="taxonomic scope" value="Eukaryota"/>
</dbReference>
<dbReference type="EMBL" id="KB870812">
    <property type="protein sequence ID" value="EOA15181.1"/>
    <property type="molecule type" value="Genomic_DNA"/>
</dbReference>
<reference evidence="4" key="1">
    <citation type="journal article" date="2013" name="Nat. Genet.">
        <title>The Capsella rubella genome and the genomic consequences of rapid mating system evolution.</title>
        <authorList>
            <person name="Slotte T."/>
            <person name="Hazzouri K.M."/>
            <person name="Agren J.A."/>
            <person name="Koenig D."/>
            <person name="Maumus F."/>
            <person name="Guo Y.L."/>
            <person name="Steige K."/>
            <person name="Platts A.E."/>
            <person name="Escobar J.S."/>
            <person name="Newman L.K."/>
            <person name="Wang W."/>
            <person name="Mandakova T."/>
            <person name="Vello E."/>
            <person name="Smith L.M."/>
            <person name="Henz S.R."/>
            <person name="Steffen J."/>
            <person name="Takuno S."/>
            <person name="Brandvain Y."/>
            <person name="Coop G."/>
            <person name="Andolfatto P."/>
            <person name="Hu T.T."/>
            <person name="Blanchette M."/>
            <person name="Clark R.M."/>
            <person name="Quesneville H."/>
            <person name="Nordborg M."/>
            <person name="Gaut B.S."/>
            <person name="Lysak M.A."/>
            <person name="Jenkins J."/>
            <person name="Grimwood J."/>
            <person name="Chapman J."/>
            <person name="Prochnik S."/>
            <person name="Shu S."/>
            <person name="Rokhsar D."/>
            <person name="Schmutz J."/>
            <person name="Weigel D."/>
            <person name="Wright S.I."/>
        </authorList>
    </citation>
    <scope>NUCLEOTIDE SEQUENCE [LARGE SCALE GENOMIC DNA]</scope>
    <source>
        <strain evidence="4">cv. Monte Gargano</strain>
    </source>
</reference>
<keyword evidence="4" id="KW-1185">Reference proteome</keyword>
<sequence length="128" mass="14018">YLPLCVFFVSLLSSSTTPLSLSLLIFPSIKTGESKSRKGKKKQMCPLRLILIFLSATLAGFFVLKKLNSTSDDPLDDSFTDEAEPADDSASGFSKVGMAMKSGFWTCVDMASGRYLWNHICSDSKRSS</sequence>